<organism evidence="2 3">
    <name type="scientific">Batillaria attramentaria</name>
    <dbReference type="NCBI Taxonomy" id="370345"/>
    <lineage>
        <taxon>Eukaryota</taxon>
        <taxon>Metazoa</taxon>
        <taxon>Spiralia</taxon>
        <taxon>Lophotrochozoa</taxon>
        <taxon>Mollusca</taxon>
        <taxon>Gastropoda</taxon>
        <taxon>Caenogastropoda</taxon>
        <taxon>Sorbeoconcha</taxon>
        <taxon>Cerithioidea</taxon>
        <taxon>Batillariidae</taxon>
        <taxon>Batillaria</taxon>
    </lineage>
</organism>
<name>A0ABD0J3V8_9CAEN</name>
<accession>A0ABD0J3V8</accession>
<feature type="region of interest" description="Disordered" evidence="1">
    <location>
        <begin position="97"/>
        <end position="131"/>
    </location>
</feature>
<proteinExistence type="predicted"/>
<protein>
    <submittedName>
        <fullName evidence="2">Uncharacterized protein</fullName>
    </submittedName>
</protein>
<comment type="caution">
    <text evidence="2">The sequence shown here is derived from an EMBL/GenBank/DDBJ whole genome shotgun (WGS) entry which is preliminary data.</text>
</comment>
<dbReference type="Proteomes" id="UP001519460">
    <property type="component" value="Unassembled WGS sequence"/>
</dbReference>
<evidence type="ECO:0000313" key="3">
    <source>
        <dbReference type="Proteomes" id="UP001519460"/>
    </source>
</evidence>
<dbReference type="AlphaFoldDB" id="A0ABD0J3V8"/>
<reference evidence="2 3" key="1">
    <citation type="journal article" date="2023" name="Sci. Data">
        <title>Genome assembly of the Korean intertidal mud-creeper Batillaria attramentaria.</title>
        <authorList>
            <person name="Patra A.K."/>
            <person name="Ho P.T."/>
            <person name="Jun S."/>
            <person name="Lee S.J."/>
            <person name="Kim Y."/>
            <person name="Won Y.J."/>
        </authorList>
    </citation>
    <scope>NUCLEOTIDE SEQUENCE [LARGE SCALE GENOMIC DNA]</scope>
    <source>
        <strain evidence="2">Wonlab-2016</strain>
    </source>
</reference>
<sequence>MKFQVTVMPVQLTMAVMKKIKQIIVILRISDDQCRPEVTVHPTQPPKTTQPPSPPTTSAPLTTSSRVTTATDVTANQMTAAPVMSQAEVTTTVHETIASPAPTTRIHVESAAVPTDGTNATGSVTMPSRHQ</sequence>
<feature type="compositionally biased region" description="Polar residues" evidence="1">
    <location>
        <begin position="116"/>
        <end position="131"/>
    </location>
</feature>
<gene>
    <name evidence="2" type="ORF">BaRGS_00039117</name>
</gene>
<evidence type="ECO:0000313" key="2">
    <source>
        <dbReference type="EMBL" id="KAK7457996.1"/>
    </source>
</evidence>
<evidence type="ECO:0000256" key="1">
    <source>
        <dbReference type="SAM" id="MobiDB-lite"/>
    </source>
</evidence>
<feature type="compositionally biased region" description="Pro residues" evidence="1">
    <location>
        <begin position="43"/>
        <end position="57"/>
    </location>
</feature>
<dbReference type="EMBL" id="JACVVK020000665">
    <property type="protein sequence ID" value="KAK7457996.1"/>
    <property type="molecule type" value="Genomic_DNA"/>
</dbReference>
<feature type="region of interest" description="Disordered" evidence="1">
    <location>
        <begin position="34"/>
        <end position="66"/>
    </location>
</feature>
<keyword evidence="3" id="KW-1185">Reference proteome</keyword>